<evidence type="ECO:0000256" key="7">
    <source>
        <dbReference type="SAM" id="SignalP"/>
    </source>
</evidence>
<evidence type="ECO:0000256" key="2">
    <source>
        <dbReference type="ARBA" id="ARBA00022692"/>
    </source>
</evidence>
<dbReference type="GO" id="GO:0045211">
    <property type="term" value="C:postsynaptic membrane"/>
    <property type="evidence" value="ECO:0007669"/>
    <property type="project" value="TreeGrafter"/>
</dbReference>
<dbReference type="InterPro" id="IPR026910">
    <property type="entry name" value="Shisa"/>
</dbReference>
<keyword evidence="2 6" id="KW-0812">Transmembrane</keyword>
<organism evidence="9 10">
    <name type="scientific">Petromyzon marinus</name>
    <name type="common">Sea lamprey</name>
    <dbReference type="NCBI Taxonomy" id="7757"/>
    <lineage>
        <taxon>Eukaryota</taxon>
        <taxon>Metazoa</taxon>
        <taxon>Chordata</taxon>
        <taxon>Craniata</taxon>
        <taxon>Vertebrata</taxon>
        <taxon>Cyclostomata</taxon>
        <taxon>Hyperoartia</taxon>
        <taxon>Petromyzontiformes</taxon>
        <taxon>Petromyzontidae</taxon>
        <taxon>Petromyzon</taxon>
    </lineage>
</organism>
<feature type="compositionally biased region" description="Polar residues" evidence="5">
    <location>
        <begin position="546"/>
        <end position="560"/>
    </location>
</feature>
<evidence type="ECO:0000256" key="3">
    <source>
        <dbReference type="ARBA" id="ARBA00022989"/>
    </source>
</evidence>
<sequence length="800" mass="85793">MTMRLCALLLLPLLVIMGSPLARRAAKSAPNRTYKTARPLPAPPSPSSSSSSSLPSSSSSSSSLSSGAASSLASSKSSSASSSADSSAPLSSSLISSSSSSSSSASGRNYCLGYFDVMGLWDPPFSCNSTEYRFCCGTCSMRYCCNVFGSQLNQSVCHNYKTPNWASPTANQMPTVDPDSKYDPAMDRTNLVVYVVFGVIALALLSAVLAKVVLRRVTRAARDIIMPKALSGILRHQPRRCRDEEFRGHPMHATPQSREDSTARSIKNHSEKPRVNNIHMTMALMTPLAPSESHQHLAPSFTAAKSELARFNSLKRLADKELSEYYAKKHHLVEMASCGTLPLRVPHPDRQQRGGGGGAGEQQQWEQREREHWEQWDYRKQRPPSSAAAAAAAHVRTYGSTPTLADVALAPYVGVGGLEANGQADGYPGKQRLLHDFLQRDPRGFSTQPRHQHHHYHHYGTWRTGSEKGFKYHTDIYGSTPTLNKEPRQMTQRLPHYPTQDSLDRHHVGGRRTPRDFPGTPGGARRSGAGGGGGGLPRPDARYGTASRSGMPQTPDSYGGSTPGLGRKRLSRRSLHRSDHHLLAGDSSEDYEYPPALPSQGARRGYCHRRRSPDERDGIGTPPALPAAASAALRHLVGVVLGRWGEQRDAGPGGGAGAARRPGRHGDAALHAALHADRPPAGAPAEPRGRRRRRAGPAAAAGAAAAAGRDAADLEHGELDGQAAGIRRAPPPDAGAAELRGGAAEAAAAAAAVADAAARGHQEPQRGHRVTSPDRDHFYSGLPWPGQVVFFCTEFFLSQR</sequence>
<proteinExistence type="predicted"/>
<feature type="compositionally biased region" description="Basic and acidic residues" evidence="5">
    <location>
        <begin position="257"/>
        <end position="270"/>
    </location>
</feature>
<feature type="signal peptide" evidence="7">
    <location>
        <begin position="1"/>
        <end position="18"/>
    </location>
</feature>
<keyword evidence="7" id="KW-0732">Signal</keyword>
<dbReference type="AlphaFoldDB" id="A0AAJ7U8Q8"/>
<keyword evidence="4 6" id="KW-0472">Membrane</keyword>
<evidence type="ECO:0000256" key="5">
    <source>
        <dbReference type="SAM" id="MobiDB-lite"/>
    </source>
</evidence>
<reference evidence="10" key="1">
    <citation type="submission" date="2025-08" db="UniProtKB">
        <authorList>
            <consortium name="RefSeq"/>
        </authorList>
    </citation>
    <scope>IDENTIFICATION</scope>
    <source>
        <tissue evidence="10">Sperm</tissue>
    </source>
</reference>
<dbReference type="GO" id="GO:0032591">
    <property type="term" value="C:dendritic spine membrane"/>
    <property type="evidence" value="ECO:0007669"/>
    <property type="project" value="TreeGrafter"/>
</dbReference>
<feature type="compositionally biased region" description="Basic and acidic residues" evidence="5">
    <location>
        <begin position="758"/>
        <end position="774"/>
    </location>
</feature>
<dbReference type="Pfam" id="PF13908">
    <property type="entry name" value="Shisa_N"/>
    <property type="match status" value="1"/>
</dbReference>
<evidence type="ECO:0000256" key="1">
    <source>
        <dbReference type="ARBA" id="ARBA00004370"/>
    </source>
</evidence>
<evidence type="ECO:0000313" key="10">
    <source>
        <dbReference type="RefSeq" id="XP_032831928.1"/>
    </source>
</evidence>
<dbReference type="Proteomes" id="UP001318040">
    <property type="component" value="Chromosome 58"/>
</dbReference>
<feature type="compositionally biased region" description="Basic and acidic residues" evidence="5">
    <location>
        <begin position="664"/>
        <end position="678"/>
    </location>
</feature>
<feature type="region of interest" description="Disordered" evidence="5">
    <location>
        <begin position="754"/>
        <end position="774"/>
    </location>
</feature>
<protein>
    <submittedName>
        <fullName evidence="10">Uncharacterized protein LOC116955077</fullName>
    </submittedName>
</protein>
<evidence type="ECO:0000259" key="8">
    <source>
        <dbReference type="Pfam" id="PF13908"/>
    </source>
</evidence>
<feature type="compositionally biased region" description="Low complexity" evidence="5">
    <location>
        <begin position="47"/>
        <end position="106"/>
    </location>
</feature>
<name>A0AAJ7U8Q8_PETMA</name>
<feature type="transmembrane region" description="Helical" evidence="6">
    <location>
        <begin position="191"/>
        <end position="214"/>
    </location>
</feature>
<feature type="compositionally biased region" description="Basic residues" evidence="5">
    <location>
        <begin position="566"/>
        <end position="575"/>
    </location>
</feature>
<accession>A0AAJ7U8Q8</accession>
<feature type="region of interest" description="Disordered" evidence="5">
    <location>
        <begin position="645"/>
        <end position="713"/>
    </location>
</feature>
<dbReference type="KEGG" id="pmrn:116955077"/>
<feature type="compositionally biased region" description="Basic and acidic residues" evidence="5">
    <location>
        <begin position="366"/>
        <end position="375"/>
    </location>
</feature>
<feature type="domain" description="Shisa N-terminal" evidence="8">
    <location>
        <begin position="109"/>
        <end position="159"/>
    </location>
</feature>
<evidence type="ECO:0000256" key="4">
    <source>
        <dbReference type="ARBA" id="ARBA00023136"/>
    </source>
</evidence>
<comment type="subcellular location">
    <subcellularLocation>
        <location evidence="1">Membrane</location>
    </subcellularLocation>
</comment>
<dbReference type="GO" id="GO:0048172">
    <property type="term" value="P:regulation of short-term neuronal synaptic plasticity"/>
    <property type="evidence" value="ECO:0007669"/>
    <property type="project" value="TreeGrafter"/>
</dbReference>
<dbReference type="PANTHER" id="PTHR31774">
    <property type="entry name" value="PROTEIN SHISA-9-RELATED"/>
    <property type="match status" value="1"/>
</dbReference>
<feature type="chain" id="PRO_5042544011" evidence="7">
    <location>
        <begin position="19"/>
        <end position="800"/>
    </location>
</feature>
<keyword evidence="9" id="KW-1185">Reference proteome</keyword>
<dbReference type="GO" id="GO:0014069">
    <property type="term" value="C:postsynaptic density"/>
    <property type="evidence" value="ECO:0007669"/>
    <property type="project" value="TreeGrafter"/>
</dbReference>
<dbReference type="InterPro" id="IPR053891">
    <property type="entry name" value="Shisa_N"/>
</dbReference>
<dbReference type="RefSeq" id="XP_032831928.1">
    <property type="nucleotide sequence ID" value="XM_032976037.1"/>
</dbReference>
<evidence type="ECO:0000256" key="6">
    <source>
        <dbReference type="SAM" id="Phobius"/>
    </source>
</evidence>
<dbReference type="GO" id="GO:0032281">
    <property type="term" value="C:AMPA glutamate receptor complex"/>
    <property type="evidence" value="ECO:0007669"/>
    <property type="project" value="TreeGrafter"/>
</dbReference>
<feature type="region of interest" description="Disordered" evidence="5">
    <location>
        <begin position="27"/>
        <end position="106"/>
    </location>
</feature>
<feature type="compositionally biased region" description="Low complexity" evidence="5">
    <location>
        <begin position="696"/>
        <end position="709"/>
    </location>
</feature>
<feature type="region of interest" description="Disordered" evidence="5">
    <location>
        <begin position="496"/>
        <end position="625"/>
    </location>
</feature>
<evidence type="ECO:0000313" key="9">
    <source>
        <dbReference type="Proteomes" id="UP001318040"/>
    </source>
</evidence>
<gene>
    <name evidence="10" type="primary">LOC116955077</name>
</gene>
<keyword evidence="3 6" id="KW-1133">Transmembrane helix</keyword>
<feature type="region of interest" description="Disordered" evidence="5">
    <location>
        <begin position="246"/>
        <end position="270"/>
    </location>
</feature>
<feature type="region of interest" description="Disordered" evidence="5">
    <location>
        <begin position="343"/>
        <end position="375"/>
    </location>
</feature>